<sequence>MKLSNHVNGHFCTSEIEGRTLLITYLREHLALTGTKEGCSSASCGACTVLVSGKATKSCQVLAIETEAQEIQTIEGLATADGLHPLQNAFWENFAVQNGFSTPGTIMAMMELLNENTAPSDAEIKERLSGNLSRESGYEQVVASVKAAAAKMKGAEVAGGISSNGKYIGSSVKTRDTEKLITGEGKFIADMELPGMLHAAILQSPVAHAIIKGVDTSEAEAMPGVVRVFTAKDTTGIMPMPVIWIPPFTESHFLPHPSGIVPGSHTVFATDRVRFAGDQLAAVVAETRQQAYDALSKIRVDYEALPVVLDAEEASQPGAPQLHETAPNNIMIHTIFGDSEATEKAIAESEVVVEQKIYNQRMMHNTLEVRGALAKYDPATQDYTLWANTQIPYPHRLLISLYVLGIPYNKLRVIVPFMGESNGCKGNLYPDTPLVLWMAKELGRPVKWVDTRAGFARNTAQSRDQIQYVKIAGTAEGKLTALSCVAFSNVGAYPVINAPGQPLPLIGRSIPGAYVIPHASYEVNVVYTNKVPTAPMRGSGRAEAIFLIERAIEMFARKIGKDPAEVRRMNMVQSDQFPYENGLGWTYDSGNYENTLDIALEKAGYATLEAQKAEARARGKLLGLGIGSYVAVAGVGNSGKMGGEGLMSGTWGSAYIHIAPSGEVAITTGAQPHGQSQQTTFAQIAAEELQIPMEYVTIKHSDTANPLYYGQASYGSRSLSVEGVAVQKACQMMVKKAREFAAYLFKMPVDLIEYKEGKVVGTPAPEQAVMTLQQVALMLWFGWDLPEGMDPGLEGSAYFDPKNFNFPFGTHIAVVEIDEETCEIDLVRYIAVDDFGTVVNPEVVNGQTYGNIVLGIGQALAEEVKYSPETGQVLSDDLDSYMVPRSGWFPKVELYRTETPSPSNSLGAKGAGDVSNPPVAPAMVNAICDALSEFDVRHIDMPVTPEKIWEILQQQNSPVEL</sequence>
<evidence type="ECO:0000256" key="3">
    <source>
        <dbReference type="ARBA" id="ARBA00022723"/>
    </source>
</evidence>
<dbReference type="Proteomes" id="UP000256373">
    <property type="component" value="Unassembled WGS sequence"/>
</dbReference>
<dbReference type="InterPro" id="IPR016208">
    <property type="entry name" value="Ald_Oxase/xanthine_DH-like"/>
</dbReference>
<keyword evidence="5" id="KW-0408">Iron</keyword>
<dbReference type="InterPro" id="IPR008274">
    <property type="entry name" value="AldOxase/xan_DH_MoCoBD1"/>
</dbReference>
<dbReference type="Gene3D" id="3.10.20.30">
    <property type="match status" value="1"/>
</dbReference>
<dbReference type="Pfam" id="PF02738">
    <property type="entry name" value="MoCoBD_1"/>
    <property type="match status" value="1"/>
</dbReference>
<dbReference type="Pfam" id="PF01799">
    <property type="entry name" value="Fer2_2"/>
    <property type="match status" value="1"/>
</dbReference>
<dbReference type="InterPro" id="IPR012675">
    <property type="entry name" value="Beta-grasp_dom_sf"/>
</dbReference>
<dbReference type="Gene3D" id="1.10.150.120">
    <property type="entry name" value="[2Fe-2S]-binding domain"/>
    <property type="match status" value="1"/>
</dbReference>
<dbReference type="Pfam" id="PF00111">
    <property type="entry name" value="Fer2"/>
    <property type="match status" value="1"/>
</dbReference>
<comment type="caution">
    <text evidence="7">The sequence shown here is derived from an EMBL/GenBank/DDBJ whole genome shotgun (WGS) entry which is preliminary data.</text>
</comment>
<evidence type="ECO:0000313" key="7">
    <source>
        <dbReference type="EMBL" id="REA64206.1"/>
    </source>
</evidence>
<dbReference type="SUPFAM" id="SSF54292">
    <property type="entry name" value="2Fe-2S ferredoxin-like"/>
    <property type="match status" value="1"/>
</dbReference>
<evidence type="ECO:0000256" key="4">
    <source>
        <dbReference type="ARBA" id="ARBA00023002"/>
    </source>
</evidence>
<dbReference type="InterPro" id="IPR000674">
    <property type="entry name" value="Ald_Oxase/Xan_DH_a/b"/>
</dbReference>
<keyword evidence="4" id="KW-0560">Oxidoreductase</keyword>
<dbReference type="PANTHER" id="PTHR11908:SF132">
    <property type="entry name" value="ALDEHYDE OXIDASE 1-RELATED"/>
    <property type="match status" value="1"/>
</dbReference>
<organism evidence="7 8">
    <name type="scientific">Dyadobacter luteus</name>
    <dbReference type="NCBI Taxonomy" id="2259619"/>
    <lineage>
        <taxon>Bacteria</taxon>
        <taxon>Pseudomonadati</taxon>
        <taxon>Bacteroidota</taxon>
        <taxon>Cytophagia</taxon>
        <taxon>Cytophagales</taxon>
        <taxon>Spirosomataceae</taxon>
        <taxon>Dyadobacter</taxon>
    </lineage>
</organism>
<dbReference type="EMBL" id="QNUL01000001">
    <property type="protein sequence ID" value="REA64206.1"/>
    <property type="molecule type" value="Genomic_DNA"/>
</dbReference>
<dbReference type="AlphaFoldDB" id="A0A3D8YHA5"/>
<evidence type="ECO:0000259" key="6">
    <source>
        <dbReference type="PROSITE" id="PS51085"/>
    </source>
</evidence>
<dbReference type="InterPro" id="IPR046867">
    <property type="entry name" value="AldOxase/xan_DH_MoCoBD2"/>
</dbReference>
<dbReference type="SMART" id="SM01008">
    <property type="entry name" value="Ald_Xan_dh_C"/>
    <property type="match status" value="1"/>
</dbReference>
<keyword evidence="2" id="KW-0500">Molybdenum</keyword>
<dbReference type="PROSITE" id="PS51085">
    <property type="entry name" value="2FE2S_FER_2"/>
    <property type="match status" value="1"/>
</dbReference>
<dbReference type="InterPro" id="IPR002888">
    <property type="entry name" value="2Fe-2S-bd"/>
</dbReference>
<protein>
    <submittedName>
        <fullName evidence="7">Aldehyde oxidase</fullName>
    </submittedName>
</protein>
<dbReference type="GO" id="GO:0051537">
    <property type="term" value="F:2 iron, 2 sulfur cluster binding"/>
    <property type="evidence" value="ECO:0007669"/>
    <property type="project" value="InterPro"/>
</dbReference>
<dbReference type="InterPro" id="IPR006058">
    <property type="entry name" value="2Fe2S_fd_BS"/>
</dbReference>
<accession>A0A3D8YHA5</accession>
<keyword evidence="8" id="KW-1185">Reference proteome</keyword>
<comment type="similarity">
    <text evidence="1">Belongs to the xanthine dehydrogenase family.</text>
</comment>
<dbReference type="RefSeq" id="WP_115828814.1">
    <property type="nucleotide sequence ID" value="NZ_QNUL01000001.1"/>
</dbReference>
<dbReference type="SUPFAM" id="SSF47741">
    <property type="entry name" value="CO dehydrogenase ISP C-domain like"/>
    <property type="match status" value="1"/>
</dbReference>
<reference evidence="7 8" key="1">
    <citation type="submission" date="2018-07" db="EMBL/GenBank/DDBJ databases">
        <title>Dyadobacter roseus sp. nov., isolated from rose rhizosphere soil.</title>
        <authorList>
            <person name="Chen L."/>
        </authorList>
    </citation>
    <scope>NUCLEOTIDE SEQUENCE [LARGE SCALE GENOMIC DNA]</scope>
    <source>
        <strain evidence="7 8">RS19</strain>
    </source>
</reference>
<name>A0A3D8YHA5_9BACT</name>
<dbReference type="GO" id="GO:0005506">
    <property type="term" value="F:iron ion binding"/>
    <property type="evidence" value="ECO:0007669"/>
    <property type="project" value="InterPro"/>
</dbReference>
<evidence type="ECO:0000313" key="8">
    <source>
        <dbReference type="Proteomes" id="UP000256373"/>
    </source>
</evidence>
<dbReference type="Pfam" id="PF01315">
    <property type="entry name" value="Ald_Xan_dh_C"/>
    <property type="match status" value="1"/>
</dbReference>
<dbReference type="InterPro" id="IPR036884">
    <property type="entry name" value="2Fe-2S-bd_dom_sf"/>
</dbReference>
<dbReference type="PIRSF" id="PIRSF000127">
    <property type="entry name" value="Xanthine_DH"/>
    <property type="match status" value="1"/>
</dbReference>
<keyword evidence="3" id="KW-0479">Metal-binding</keyword>
<dbReference type="InterPro" id="IPR001041">
    <property type="entry name" value="2Fe-2S_ferredoxin-type"/>
</dbReference>
<evidence type="ECO:0000256" key="5">
    <source>
        <dbReference type="ARBA" id="ARBA00023004"/>
    </source>
</evidence>
<evidence type="ECO:0000256" key="2">
    <source>
        <dbReference type="ARBA" id="ARBA00022505"/>
    </source>
</evidence>
<gene>
    <name evidence="7" type="ORF">DSL64_01235</name>
</gene>
<dbReference type="Pfam" id="PF20256">
    <property type="entry name" value="MoCoBD_2"/>
    <property type="match status" value="1"/>
</dbReference>
<dbReference type="GO" id="GO:0016491">
    <property type="term" value="F:oxidoreductase activity"/>
    <property type="evidence" value="ECO:0007669"/>
    <property type="project" value="UniProtKB-KW"/>
</dbReference>
<dbReference type="Gene3D" id="3.30.365.10">
    <property type="entry name" value="Aldehyde oxidase/xanthine dehydrogenase, molybdopterin binding domain"/>
    <property type="match status" value="4"/>
</dbReference>
<dbReference type="PROSITE" id="PS00197">
    <property type="entry name" value="2FE2S_FER_1"/>
    <property type="match status" value="1"/>
</dbReference>
<dbReference type="SUPFAM" id="SSF56003">
    <property type="entry name" value="Molybdenum cofactor-binding domain"/>
    <property type="match status" value="1"/>
</dbReference>
<proteinExistence type="inferred from homology"/>
<dbReference type="PANTHER" id="PTHR11908">
    <property type="entry name" value="XANTHINE DEHYDROGENASE"/>
    <property type="match status" value="1"/>
</dbReference>
<dbReference type="InterPro" id="IPR036856">
    <property type="entry name" value="Ald_Oxase/Xan_DH_a/b_sf"/>
</dbReference>
<dbReference type="OrthoDB" id="9759099at2"/>
<dbReference type="InterPro" id="IPR037165">
    <property type="entry name" value="AldOxase/xan_DH_Mopterin-bd_sf"/>
</dbReference>
<evidence type="ECO:0000256" key="1">
    <source>
        <dbReference type="ARBA" id="ARBA00006849"/>
    </source>
</evidence>
<dbReference type="Gene3D" id="3.90.1170.50">
    <property type="entry name" value="Aldehyde oxidase/xanthine dehydrogenase, a/b hammerhead"/>
    <property type="match status" value="1"/>
</dbReference>
<dbReference type="SUPFAM" id="SSF54665">
    <property type="entry name" value="CO dehydrogenase molybdoprotein N-domain-like"/>
    <property type="match status" value="1"/>
</dbReference>
<dbReference type="InterPro" id="IPR036010">
    <property type="entry name" value="2Fe-2S_ferredoxin-like_sf"/>
</dbReference>
<feature type="domain" description="2Fe-2S ferredoxin-type" evidence="6">
    <location>
        <begin position="1"/>
        <end position="77"/>
    </location>
</feature>